<dbReference type="KEGG" id="sre:PTSG_08349"/>
<dbReference type="GO" id="GO:0004364">
    <property type="term" value="F:glutathione transferase activity"/>
    <property type="evidence" value="ECO:0007669"/>
    <property type="project" value="TreeGrafter"/>
</dbReference>
<keyword evidence="4" id="KW-1185">Reference proteome</keyword>
<organism evidence="4">
    <name type="scientific">Salpingoeca rosetta (strain ATCC 50818 / BSB-021)</name>
    <dbReference type="NCBI Taxonomy" id="946362"/>
    <lineage>
        <taxon>Eukaryota</taxon>
        <taxon>Choanoflagellata</taxon>
        <taxon>Craspedida</taxon>
        <taxon>Salpingoecidae</taxon>
        <taxon>Salpingoeca</taxon>
    </lineage>
</organism>
<dbReference type="eggNOG" id="KOG1695">
    <property type="taxonomic scope" value="Eukaryota"/>
</dbReference>
<gene>
    <name evidence="3" type="ORF">PTSG_08349</name>
</gene>
<dbReference type="InterPro" id="IPR004045">
    <property type="entry name" value="Glutathione_S-Trfase_N"/>
</dbReference>
<evidence type="ECO:0008006" key="5">
    <source>
        <dbReference type="Google" id="ProtNLM"/>
    </source>
</evidence>
<dbReference type="InterPro" id="IPR050213">
    <property type="entry name" value="GST_superfamily"/>
</dbReference>
<name>F2UJF7_SALR5</name>
<dbReference type="Gene3D" id="3.40.30.10">
    <property type="entry name" value="Glutaredoxin"/>
    <property type="match status" value="1"/>
</dbReference>
<dbReference type="InterPro" id="IPR036249">
    <property type="entry name" value="Thioredoxin-like_sf"/>
</dbReference>
<sequence length="213" mass="23881">MPVLYTNGKRGYAEQIRLMFHEAGIKFDEKVVDEADFAKTGKLIFNKLPMLDWDGFTLCESAAILEHVAVKADEQGSGRGNTYLGGNEDERSLARSLAYGANQLRRQLYEQYLDMGPKQNQSAFTQTTLPAWLSHLNKLAVTTESDDLGLGPGVNFTFGDVAMFDALDQVVTVFGESVLADYRELKAYFDRCATRPRFRMFLANRPERATSAQ</sequence>
<dbReference type="SUPFAM" id="SSF52833">
    <property type="entry name" value="Thioredoxin-like"/>
    <property type="match status" value="1"/>
</dbReference>
<evidence type="ECO:0000313" key="3">
    <source>
        <dbReference type="EMBL" id="EGD77256.1"/>
    </source>
</evidence>
<dbReference type="Proteomes" id="UP000007799">
    <property type="component" value="Unassembled WGS sequence"/>
</dbReference>
<dbReference type="GO" id="GO:0006749">
    <property type="term" value="P:glutathione metabolic process"/>
    <property type="evidence" value="ECO:0007669"/>
    <property type="project" value="TreeGrafter"/>
</dbReference>
<dbReference type="InParanoid" id="F2UJF7"/>
<dbReference type="InterPro" id="IPR040079">
    <property type="entry name" value="Glutathione_S-Trfase"/>
</dbReference>
<dbReference type="InterPro" id="IPR036282">
    <property type="entry name" value="Glutathione-S-Trfase_C_sf"/>
</dbReference>
<dbReference type="Pfam" id="PF14497">
    <property type="entry name" value="GST_C_3"/>
    <property type="match status" value="1"/>
</dbReference>
<dbReference type="PANTHER" id="PTHR11571:SF150">
    <property type="entry name" value="GLUTATHIONE S-TRANSFERASE"/>
    <property type="match status" value="1"/>
</dbReference>
<evidence type="ECO:0000259" key="1">
    <source>
        <dbReference type="PROSITE" id="PS50404"/>
    </source>
</evidence>
<dbReference type="InterPro" id="IPR010987">
    <property type="entry name" value="Glutathione-S-Trfase_C-like"/>
</dbReference>
<dbReference type="OrthoDB" id="414243at2759"/>
<dbReference type="InterPro" id="IPR004046">
    <property type="entry name" value="GST_C"/>
</dbReference>
<dbReference type="RefSeq" id="XP_004990600.1">
    <property type="nucleotide sequence ID" value="XM_004990543.1"/>
</dbReference>
<dbReference type="STRING" id="946362.F2UJF7"/>
<dbReference type="AlphaFoldDB" id="F2UJF7"/>
<dbReference type="Gene3D" id="1.20.1050.10">
    <property type="match status" value="1"/>
</dbReference>
<dbReference type="PANTHER" id="PTHR11571">
    <property type="entry name" value="GLUTATHIONE S-TRANSFERASE"/>
    <property type="match status" value="1"/>
</dbReference>
<dbReference type="EMBL" id="GL832977">
    <property type="protein sequence ID" value="EGD77256.1"/>
    <property type="molecule type" value="Genomic_DNA"/>
</dbReference>
<dbReference type="GeneID" id="16071159"/>
<dbReference type="SUPFAM" id="SSF47616">
    <property type="entry name" value="GST C-terminal domain-like"/>
    <property type="match status" value="1"/>
</dbReference>
<dbReference type="SFLD" id="SFLDS00019">
    <property type="entry name" value="Glutathione_Transferase_(cytos"/>
    <property type="match status" value="1"/>
</dbReference>
<proteinExistence type="predicted"/>
<dbReference type="PROSITE" id="PS50404">
    <property type="entry name" value="GST_NTER"/>
    <property type="match status" value="1"/>
</dbReference>
<feature type="domain" description="GST C-terminal" evidence="2">
    <location>
        <begin position="87"/>
        <end position="210"/>
    </location>
</feature>
<accession>F2UJF7</accession>
<dbReference type="CDD" id="cd03039">
    <property type="entry name" value="GST_N_Sigma_like"/>
    <property type="match status" value="1"/>
</dbReference>
<reference evidence="3" key="1">
    <citation type="submission" date="2009-08" db="EMBL/GenBank/DDBJ databases">
        <title>Annotation of Salpingoeca rosetta.</title>
        <authorList>
            <consortium name="The Broad Institute Genome Sequencing Platform"/>
            <person name="Russ C."/>
            <person name="Cuomo C."/>
            <person name="Burger G."/>
            <person name="Gray M.W."/>
            <person name="Holland P.W.H."/>
            <person name="King N."/>
            <person name="Lang F.B.F."/>
            <person name="Roger A.J."/>
            <person name="Ruiz-Trillo I."/>
            <person name="Young S.K."/>
            <person name="Zeng Q."/>
            <person name="Gargeya S."/>
            <person name="Alvarado L."/>
            <person name="Berlin A."/>
            <person name="Chapman S.B."/>
            <person name="Chen Z."/>
            <person name="Freedman E."/>
            <person name="Gellesch M."/>
            <person name="Goldberg J."/>
            <person name="Griggs A."/>
            <person name="Gujja S."/>
            <person name="Heilman E."/>
            <person name="Heiman D."/>
            <person name="Howarth C."/>
            <person name="Mehta T."/>
            <person name="Neiman D."/>
            <person name="Pearson M."/>
            <person name="Roberts A."/>
            <person name="Saif S."/>
            <person name="Shea T."/>
            <person name="Shenoy N."/>
            <person name="Sisk P."/>
            <person name="Stolte C."/>
            <person name="Sykes S."/>
            <person name="White J."/>
            <person name="Yandava C."/>
            <person name="Haas B."/>
            <person name="Nusbaum C."/>
            <person name="Birren B."/>
        </authorList>
    </citation>
    <scope>NUCLEOTIDE SEQUENCE [LARGE SCALE GENOMIC DNA]</scope>
    <source>
        <strain evidence="3">ATCC 50818</strain>
    </source>
</reference>
<evidence type="ECO:0000313" key="4">
    <source>
        <dbReference type="Proteomes" id="UP000007799"/>
    </source>
</evidence>
<evidence type="ECO:0000259" key="2">
    <source>
        <dbReference type="PROSITE" id="PS50405"/>
    </source>
</evidence>
<feature type="domain" description="GST N-terminal" evidence="1">
    <location>
        <begin position="1"/>
        <end position="76"/>
    </location>
</feature>
<protein>
    <recommendedName>
        <fullName evidence="5">Glutathione S-transferase</fullName>
    </recommendedName>
</protein>
<dbReference type="Pfam" id="PF02798">
    <property type="entry name" value="GST_N"/>
    <property type="match status" value="1"/>
</dbReference>
<dbReference type="PROSITE" id="PS50405">
    <property type="entry name" value="GST_CTER"/>
    <property type="match status" value="1"/>
</dbReference>